<dbReference type="Proteomes" id="UP001161325">
    <property type="component" value="Unassembled WGS sequence"/>
</dbReference>
<comment type="caution">
    <text evidence="2">The sequence shown here is derived from an EMBL/GenBank/DDBJ whole genome shotgun (WGS) entry which is preliminary data.</text>
</comment>
<accession>A0AA37VEV4</accession>
<evidence type="ECO:0000256" key="1">
    <source>
        <dbReference type="SAM" id="SignalP"/>
    </source>
</evidence>
<feature type="signal peptide" evidence="1">
    <location>
        <begin position="1"/>
        <end position="29"/>
    </location>
</feature>
<reference evidence="2" key="1">
    <citation type="submission" date="2022-08" db="EMBL/GenBank/DDBJ databases">
        <title>Draft genome sequencing of Roseisolibacter agri AW1220.</title>
        <authorList>
            <person name="Tobiishi Y."/>
            <person name="Tonouchi A."/>
        </authorList>
    </citation>
    <scope>NUCLEOTIDE SEQUENCE</scope>
    <source>
        <strain evidence="2">AW1220</strain>
    </source>
</reference>
<dbReference type="AlphaFoldDB" id="A0AA37VEV4"/>
<evidence type="ECO:0000313" key="2">
    <source>
        <dbReference type="EMBL" id="GLC25844.1"/>
    </source>
</evidence>
<name>A0AA37VEV4_9BACT</name>
<proteinExistence type="predicted"/>
<dbReference type="EMBL" id="BRXS01000003">
    <property type="protein sequence ID" value="GLC25844.1"/>
    <property type="molecule type" value="Genomic_DNA"/>
</dbReference>
<gene>
    <name evidence="2" type="ORF">rosag_23570</name>
</gene>
<organism evidence="2 3">
    <name type="scientific">Roseisolibacter agri</name>
    <dbReference type="NCBI Taxonomy" id="2014610"/>
    <lineage>
        <taxon>Bacteria</taxon>
        <taxon>Pseudomonadati</taxon>
        <taxon>Gemmatimonadota</taxon>
        <taxon>Gemmatimonadia</taxon>
        <taxon>Gemmatimonadales</taxon>
        <taxon>Gemmatimonadaceae</taxon>
        <taxon>Roseisolibacter</taxon>
    </lineage>
</organism>
<sequence>MPASPRITRLARLAPLGAVLLVGCASAPAASTIETTGKRREMVAVGEQVVVLEPTVARAIREELALPADRAWALLPLAYEALGLPLTTLDSERRLIGAGGVRAQGRLGGAWLSRYVDCGTAATGLANADSYAVTLDVVTQVDGRADGANAGLSTAIRASGRPTSTSTSNPVNCVSRGTLERRLAEVVRERAAATP</sequence>
<keyword evidence="1" id="KW-0732">Signal</keyword>
<evidence type="ECO:0008006" key="4">
    <source>
        <dbReference type="Google" id="ProtNLM"/>
    </source>
</evidence>
<dbReference type="RefSeq" id="WP_284350303.1">
    <property type="nucleotide sequence ID" value="NZ_BRXS01000003.1"/>
</dbReference>
<dbReference type="PROSITE" id="PS51257">
    <property type="entry name" value="PROKAR_LIPOPROTEIN"/>
    <property type="match status" value="1"/>
</dbReference>
<protein>
    <recommendedName>
        <fullName evidence="4">ABC-type transport auxiliary lipoprotein component domain-containing protein</fullName>
    </recommendedName>
</protein>
<evidence type="ECO:0000313" key="3">
    <source>
        <dbReference type="Proteomes" id="UP001161325"/>
    </source>
</evidence>
<feature type="chain" id="PRO_5041397846" description="ABC-type transport auxiliary lipoprotein component domain-containing protein" evidence="1">
    <location>
        <begin position="30"/>
        <end position="195"/>
    </location>
</feature>
<keyword evidence="3" id="KW-1185">Reference proteome</keyword>